<evidence type="ECO:0000313" key="1">
    <source>
        <dbReference type="EMBL" id="AXX63219.1"/>
    </source>
</evidence>
<organism evidence="1 2">
    <name type="scientific">Vibrio vulnificus</name>
    <dbReference type="NCBI Taxonomy" id="672"/>
    <lineage>
        <taxon>Bacteria</taxon>
        <taxon>Pseudomonadati</taxon>
        <taxon>Pseudomonadota</taxon>
        <taxon>Gammaproteobacteria</taxon>
        <taxon>Vibrionales</taxon>
        <taxon>Vibrionaceae</taxon>
        <taxon>Vibrio</taxon>
    </lineage>
</organism>
<evidence type="ECO:0000313" key="2">
    <source>
        <dbReference type="Proteomes" id="UP000263418"/>
    </source>
</evidence>
<protein>
    <submittedName>
        <fullName evidence="1">Uncharacterized protein</fullName>
    </submittedName>
</protein>
<dbReference type="EMBL" id="CP019292">
    <property type="protein sequence ID" value="AXX63219.1"/>
    <property type="molecule type" value="Genomic_DNA"/>
</dbReference>
<name>A0AAN1UF27_VIBVL</name>
<dbReference type="AlphaFoldDB" id="A0AAN1UF27"/>
<dbReference type="Proteomes" id="UP000263418">
    <property type="component" value="Chromosome 3"/>
</dbReference>
<accession>A0AAN1UF27</accession>
<gene>
    <name evidence="1" type="ORF">FORC53_4880</name>
</gene>
<proteinExistence type="predicted"/>
<reference evidence="1 2" key="1">
    <citation type="submission" date="2017-03" db="EMBL/GenBank/DDBJ databases">
        <title>Complete Genome Sequence of Vibrio vulnificus FORC_053.</title>
        <authorList>
            <consortium name="Food-borne Pathogen Omics Research Center"/>
            <person name="Chung H.Y."/>
            <person name="Na E.J."/>
            <person name="Song J.S."/>
            <person name="Kim H."/>
            <person name="Lee J.-H."/>
            <person name="Ryu S."/>
            <person name="Choi S.H."/>
        </authorList>
    </citation>
    <scope>NUCLEOTIDE SEQUENCE [LARGE SCALE GENOMIC DNA]</scope>
    <source>
        <strain evidence="1 2">FORC_053</strain>
    </source>
</reference>
<sequence>MENKHSPGFTFCGQGSWRTTIPCFHFLRSGVMENNDTLLSLSAVRGHGEQRYPAFTFCGQGSWRTTIPCFHILRSGVMENSHSPAFTFCGQRSW</sequence>